<dbReference type="RefSeq" id="WP_307240217.1">
    <property type="nucleotide sequence ID" value="NZ_JAUSUZ010000001.1"/>
</dbReference>
<dbReference type="Gene3D" id="3.40.50.360">
    <property type="match status" value="1"/>
</dbReference>
<dbReference type="InterPro" id="IPR005025">
    <property type="entry name" value="FMN_Rdtase-like_dom"/>
</dbReference>
<dbReference type="InterPro" id="IPR029039">
    <property type="entry name" value="Flavoprotein-like_sf"/>
</dbReference>
<dbReference type="AlphaFoldDB" id="A0AAE3VZR4"/>
<comment type="caution">
    <text evidence="5">The sequence shown here is derived from an EMBL/GenBank/DDBJ whole genome shotgun (WGS) entry which is preliminary data.</text>
</comment>
<gene>
    <name evidence="5" type="ORF">J2S42_003364</name>
</gene>
<feature type="domain" description="NADPH-dependent FMN reductase-like" evidence="4">
    <location>
        <begin position="1"/>
        <end position="138"/>
    </location>
</feature>
<dbReference type="Proteomes" id="UP001240236">
    <property type="component" value="Unassembled WGS sequence"/>
</dbReference>
<evidence type="ECO:0000313" key="5">
    <source>
        <dbReference type="EMBL" id="MDQ0366695.1"/>
    </source>
</evidence>
<evidence type="ECO:0000256" key="3">
    <source>
        <dbReference type="ARBA" id="ARBA00023002"/>
    </source>
</evidence>
<organism evidence="5 6">
    <name type="scientific">Catenuloplanes indicus</name>
    <dbReference type="NCBI Taxonomy" id="137267"/>
    <lineage>
        <taxon>Bacteria</taxon>
        <taxon>Bacillati</taxon>
        <taxon>Actinomycetota</taxon>
        <taxon>Actinomycetes</taxon>
        <taxon>Micromonosporales</taxon>
        <taxon>Micromonosporaceae</taxon>
        <taxon>Catenuloplanes</taxon>
    </lineage>
</organism>
<dbReference type="Pfam" id="PF03358">
    <property type="entry name" value="FMN_red"/>
    <property type="match status" value="1"/>
</dbReference>
<evidence type="ECO:0000256" key="2">
    <source>
        <dbReference type="ARBA" id="ARBA00022643"/>
    </source>
</evidence>
<sequence length="163" mass="16602">MSIAVVAGNPKPKSRTLAAGVLLAETLTGSAPDLVIDVIDLGPGLLSWGDPGVADAVAAVVKSDIVVFASPTFKATYTGILKLFLDQIPADGLAGVHALPLMLGAGPGHALAPELLLKPVLAELGAITAARGLYLVDKTFAEDPQLPAYADRVRPLLPIPQGA</sequence>
<evidence type="ECO:0000256" key="1">
    <source>
        <dbReference type="ARBA" id="ARBA00022630"/>
    </source>
</evidence>
<dbReference type="SUPFAM" id="SSF52218">
    <property type="entry name" value="Flavoproteins"/>
    <property type="match status" value="1"/>
</dbReference>
<name>A0AAE3VZR4_9ACTN</name>
<dbReference type="GO" id="GO:0052873">
    <property type="term" value="F:FMN reductase (NADPH) activity"/>
    <property type="evidence" value="ECO:0007669"/>
    <property type="project" value="UniProtKB-EC"/>
</dbReference>
<protein>
    <submittedName>
        <fullName evidence="5">FMN reductase</fullName>
        <ecNumber evidence="5">1.5.1.38</ecNumber>
    </submittedName>
</protein>
<proteinExistence type="predicted"/>
<evidence type="ECO:0000259" key="4">
    <source>
        <dbReference type="Pfam" id="PF03358"/>
    </source>
</evidence>
<dbReference type="PANTHER" id="PTHR43408:SF1">
    <property type="entry name" value="FMN REDUCTASE (NADPH)"/>
    <property type="match status" value="1"/>
</dbReference>
<evidence type="ECO:0000313" key="6">
    <source>
        <dbReference type="Proteomes" id="UP001240236"/>
    </source>
</evidence>
<accession>A0AAE3VZR4</accession>
<keyword evidence="2" id="KW-0288">FMN</keyword>
<keyword evidence="1" id="KW-0285">Flavoprotein</keyword>
<keyword evidence="6" id="KW-1185">Reference proteome</keyword>
<dbReference type="InterPro" id="IPR051814">
    <property type="entry name" value="NAD(P)H-dep_FMN_reductase"/>
</dbReference>
<dbReference type="PANTHER" id="PTHR43408">
    <property type="entry name" value="FMN REDUCTASE (NADPH)"/>
    <property type="match status" value="1"/>
</dbReference>
<dbReference type="EC" id="1.5.1.38" evidence="5"/>
<dbReference type="EMBL" id="JAUSUZ010000001">
    <property type="protein sequence ID" value="MDQ0366695.1"/>
    <property type="molecule type" value="Genomic_DNA"/>
</dbReference>
<keyword evidence="3 5" id="KW-0560">Oxidoreductase</keyword>
<reference evidence="5 6" key="1">
    <citation type="submission" date="2023-07" db="EMBL/GenBank/DDBJ databases">
        <title>Sequencing the genomes of 1000 actinobacteria strains.</title>
        <authorList>
            <person name="Klenk H.-P."/>
        </authorList>
    </citation>
    <scope>NUCLEOTIDE SEQUENCE [LARGE SCALE GENOMIC DNA]</scope>
    <source>
        <strain evidence="5 6">DSM 44709</strain>
    </source>
</reference>